<keyword evidence="3" id="KW-1185">Reference proteome</keyword>
<dbReference type="AlphaFoldDB" id="A0AA37F942"/>
<feature type="transmembrane region" description="Helical" evidence="1">
    <location>
        <begin position="31"/>
        <end position="49"/>
    </location>
</feature>
<dbReference type="EMBL" id="BMNY01000001">
    <property type="protein sequence ID" value="GGM70883.1"/>
    <property type="molecule type" value="Genomic_DNA"/>
</dbReference>
<keyword evidence="1" id="KW-0812">Transmembrane</keyword>
<gene>
    <name evidence="2" type="ORF">GCM10007108_06140</name>
</gene>
<keyword evidence="1" id="KW-1133">Transmembrane helix</keyword>
<accession>A0AA37F942</accession>
<feature type="transmembrane region" description="Helical" evidence="1">
    <location>
        <begin position="88"/>
        <end position="106"/>
    </location>
</feature>
<name>A0AA37F942_9ARCH</name>
<evidence type="ECO:0000256" key="1">
    <source>
        <dbReference type="SAM" id="Phobius"/>
    </source>
</evidence>
<protein>
    <submittedName>
        <fullName evidence="2">Uncharacterized protein</fullName>
    </submittedName>
</protein>
<reference evidence="2" key="2">
    <citation type="submission" date="2022-09" db="EMBL/GenBank/DDBJ databases">
        <authorList>
            <person name="Sun Q."/>
            <person name="Ohkuma M."/>
        </authorList>
    </citation>
    <scope>NUCLEOTIDE SEQUENCE</scope>
    <source>
        <strain evidence="2">JCM 13583</strain>
    </source>
</reference>
<keyword evidence="1" id="KW-0472">Membrane</keyword>
<sequence length="221" mass="25084">MARPKDSTPIFEEPKFDELQFLRDERERAKSIIVVFILGVPLGFLSGFLMLQGYWYLSIIIMFLILLFLKQLITSLGIRFPKRASHRFFMGAELVLTWLVFWIIFLNPPLHLVSGPQVSTLQEMESGKFVNLTATSSNHYSVDTQSVDLRMYVYYVKPISSVSVSYYIEGNPSQVNTVSSTYTQPWVYFNLSGTVGQVDVVTVRAVGSNGIVGSDTFYLSF</sequence>
<dbReference type="RefSeq" id="WP_188680212.1">
    <property type="nucleotide sequence ID" value="NZ_BMNY01000001.1"/>
</dbReference>
<evidence type="ECO:0000313" key="2">
    <source>
        <dbReference type="EMBL" id="GGM70883.1"/>
    </source>
</evidence>
<organism evidence="2 3">
    <name type="scientific">Thermogymnomonas acidicola</name>
    <dbReference type="NCBI Taxonomy" id="399579"/>
    <lineage>
        <taxon>Archaea</taxon>
        <taxon>Methanobacteriati</taxon>
        <taxon>Thermoplasmatota</taxon>
        <taxon>Thermoplasmata</taxon>
        <taxon>Thermoplasmatales</taxon>
        <taxon>Thermogymnomonas</taxon>
    </lineage>
</organism>
<dbReference type="Proteomes" id="UP000632195">
    <property type="component" value="Unassembled WGS sequence"/>
</dbReference>
<evidence type="ECO:0000313" key="3">
    <source>
        <dbReference type="Proteomes" id="UP000632195"/>
    </source>
</evidence>
<feature type="transmembrane region" description="Helical" evidence="1">
    <location>
        <begin position="55"/>
        <end position="76"/>
    </location>
</feature>
<reference evidence="2" key="1">
    <citation type="journal article" date="2014" name="Int. J. Syst. Evol. Microbiol.">
        <title>Complete genome sequence of Corynebacterium casei LMG S-19264T (=DSM 44701T), isolated from a smear-ripened cheese.</title>
        <authorList>
            <consortium name="US DOE Joint Genome Institute (JGI-PGF)"/>
            <person name="Walter F."/>
            <person name="Albersmeier A."/>
            <person name="Kalinowski J."/>
            <person name="Ruckert C."/>
        </authorList>
    </citation>
    <scope>NUCLEOTIDE SEQUENCE</scope>
    <source>
        <strain evidence="2">JCM 13583</strain>
    </source>
</reference>
<proteinExistence type="predicted"/>
<comment type="caution">
    <text evidence="2">The sequence shown here is derived from an EMBL/GenBank/DDBJ whole genome shotgun (WGS) entry which is preliminary data.</text>
</comment>